<keyword evidence="7" id="KW-1185">Reference proteome</keyword>
<gene>
    <name evidence="6" type="ORF">BJ983_000341</name>
</gene>
<keyword evidence="2" id="KW-0805">Transcription regulation</keyword>
<dbReference type="AlphaFoldDB" id="A0A7Y9J420"/>
<name>A0A7Y9J420_9PSEU</name>
<dbReference type="InterPro" id="IPR036390">
    <property type="entry name" value="WH_DNA-bd_sf"/>
</dbReference>
<proteinExistence type="inferred from homology"/>
<dbReference type="Proteomes" id="UP000535890">
    <property type="component" value="Unassembled WGS sequence"/>
</dbReference>
<evidence type="ECO:0000256" key="3">
    <source>
        <dbReference type="ARBA" id="ARBA00023125"/>
    </source>
</evidence>
<dbReference type="RefSeq" id="WP_179792206.1">
    <property type="nucleotide sequence ID" value="NZ_BAABHP010000012.1"/>
</dbReference>
<dbReference type="SUPFAM" id="SSF46785">
    <property type="entry name" value="Winged helix' DNA-binding domain"/>
    <property type="match status" value="1"/>
</dbReference>
<evidence type="ECO:0000313" key="6">
    <source>
        <dbReference type="EMBL" id="NYD34239.1"/>
    </source>
</evidence>
<reference evidence="6 7" key="1">
    <citation type="submission" date="2020-07" db="EMBL/GenBank/DDBJ databases">
        <title>Sequencing the genomes of 1000 actinobacteria strains.</title>
        <authorList>
            <person name="Klenk H.-P."/>
        </authorList>
    </citation>
    <scope>NUCLEOTIDE SEQUENCE [LARGE SCALE GENOMIC DNA]</scope>
    <source>
        <strain evidence="6 7">DSM 45772</strain>
    </source>
</reference>
<comment type="caution">
    <text evidence="6">The sequence shown here is derived from an EMBL/GenBank/DDBJ whole genome shotgun (WGS) entry which is preliminary data.</text>
</comment>
<keyword evidence="4" id="KW-0804">Transcription</keyword>
<feature type="domain" description="HTH lysR-type" evidence="5">
    <location>
        <begin position="1"/>
        <end position="59"/>
    </location>
</feature>
<dbReference type="SUPFAM" id="SSF53850">
    <property type="entry name" value="Periplasmic binding protein-like II"/>
    <property type="match status" value="1"/>
</dbReference>
<dbReference type="InterPro" id="IPR036388">
    <property type="entry name" value="WH-like_DNA-bd_sf"/>
</dbReference>
<dbReference type="EMBL" id="JACCBN010000001">
    <property type="protein sequence ID" value="NYD34239.1"/>
    <property type="molecule type" value="Genomic_DNA"/>
</dbReference>
<dbReference type="Pfam" id="PF00126">
    <property type="entry name" value="HTH_1"/>
    <property type="match status" value="1"/>
</dbReference>
<dbReference type="CDD" id="cd05466">
    <property type="entry name" value="PBP2_LTTR_substrate"/>
    <property type="match status" value="1"/>
</dbReference>
<dbReference type="Pfam" id="PF03466">
    <property type="entry name" value="LysR_substrate"/>
    <property type="match status" value="1"/>
</dbReference>
<comment type="similarity">
    <text evidence="1">Belongs to the LysR transcriptional regulatory family.</text>
</comment>
<evidence type="ECO:0000256" key="4">
    <source>
        <dbReference type="ARBA" id="ARBA00023163"/>
    </source>
</evidence>
<dbReference type="Gene3D" id="1.10.10.10">
    <property type="entry name" value="Winged helix-like DNA-binding domain superfamily/Winged helix DNA-binding domain"/>
    <property type="match status" value="1"/>
</dbReference>
<dbReference type="GO" id="GO:0005829">
    <property type="term" value="C:cytosol"/>
    <property type="evidence" value="ECO:0007669"/>
    <property type="project" value="TreeGrafter"/>
</dbReference>
<dbReference type="GO" id="GO:0003700">
    <property type="term" value="F:DNA-binding transcription factor activity"/>
    <property type="evidence" value="ECO:0007669"/>
    <property type="project" value="InterPro"/>
</dbReference>
<protein>
    <submittedName>
        <fullName evidence="6">DNA-binding transcriptional LysR family regulator</fullName>
    </submittedName>
</protein>
<evidence type="ECO:0000256" key="1">
    <source>
        <dbReference type="ARBA" id="ARBA00009437"/>
    </source>
</evidence>
<accession>A0A7Y9J420</accession>
<dbReference type="PANTHER" id="PTHR30419">
    <property type="entry name" value="HTH-TYPE TRANSCRIPTIONAL REGULATOR YBHD"/>
    <property type="match status" value="1"/>
</dbReference>
<dbReference type="GO" id="GO:0003677">
    <property type="term" value="F:DNA binding"/>
    <property type="evidence" value="ECO:0007669"/>
    <property type="project" value="UniProtKB-KW"/>
</dbReference>
<keyword evidence="3 6" id="KW-0238">DNA-binding</keyword>
<dbReference type="InterPro" id="IPR005119">
    <property type="entry name" value="LysR_subst-bd"/>
</dbReference>
<evidence type="ECO:0000313" key="7">
    <source>
        <dbReference type="Proteomes" id="UP000535890"/>
    </source>
</evidence>
<dbReference type="PROSITE" id="PS50931">
    <property type="entry name" value="HTH_LYSR"/>
    <property type="match status" value="1"/>
</dbReference>
<evidence type="ECO:0000259" key="5">
    <source>
        <dbReference type="PROSITE" id="PS50931"/>
    </source>
</evidence>
<dbReference type="Gene3D" id="3.40.190.10">
    <property type="entry name" value="Periplasmic binding protein-like II"/>
    <property type="match status" value="2"/>
</dbReference>
<sequence>MDVALAQLDAVLALAEHGSFTRAAAALGRTQSAVSRSVATLERRLGVPVAHRGPVVTLTATGREVAEHARAVRGHLEAVAGLAQRGARADLRVGAVHSATVRLVPAVVRRVPGRVWVVQGDDDELAAWFASGTVDLAVSTWGPEHFGAADTHLVREDAFLAVLPARHPLVGHGPVGLRALVEARVADPGGTCGPQLEDGYLAHGESWVPAHVVRDVGTVLAMAAAGITVGVLPALALPDPLPSGVVVLPLDPPLGRTVHVHTRSVPGAADLAELLASV</sequence>
<dbReference type="InterPro" id="IPR050950">
    <property type="entry name" value="HTH-type_LysR_regulators"/>
</dbReference>
<dbReference type="PANTHER" id="PTHR30419:SF8">
    <property type="entry name" value="NITROGEN ASSIMILATION TRANSCRIPTIONAL ACTIVATOR-RELATED"/>
    <property type="match status" value="1"/>
</dbReference>
<evidence type="ECO:0000256" key="2">
    <source>
        <dbReference type="ARBA" id="ARBA00023015"/>
    </source>
</evidence>
<dbReference type="InterPro" id="IPR000847">
    <property type="entry name" value="LysR_HTH_N"/>
</dbReference>
<dbReference type="PRINTS" id="PR00039">
    <property type="entry name" value="HTHLYSR"/>
</dbReference>
<organism evidence="6 7">
    <name type="scientific">Actinomycetospora corticicola</name>
    <dbReference type="NCBI Taxonomy" id="663602"/>
    <lineage>
        <taxon>Bacteria</taxon>
        <taxon>Bacillati</taxon>
        <taxon>Actinomycetota</taxon>
        <taxon>Actinomycetes</taxon>
        <taxon>Pseudonocardiales</taxon>
        <taxon>Pseudonocardiaceae</taxon>
        <taxon>Actinomycetospora</taxon>
    </lineage>
</organism>